<organism evidence="2 3">
    <name type="scientific">Kibdelosporangium persicum</name>
    <dbReference type="NCBI Taxonomy" id="2698649"/>
    <lineage>
        <taxon>Bacteria</taxon>
        <taxon>Bacillati</taxon>
        <taxon>Actinomycetota</taxon>
        <taxon>Actinomycetes</taxon>
        <taxon>Pseudonocardiales</taxon>
        <taxon>Pseudonocardiaceae</taxon>
        <taxon>Kibdelosporangium</taxon>
    </lineage>
</organism>
<dbReference type="Gene3D" id="1.20.1250.20">
    <property type="entry name" value="MFS general substrate transporter like domains"/>
    <property type="match status" value="1"/>
</dbReference>
<comment type="caution">
    <text evidence="2">The sequence shown here is derived from an EMBL/GenBank/DDBJ whole genome shotgun (WGS) entry which is preliminary data.</text>
</comment>
<name>A0ABX2F689_9PSEU</name>
<keyword evidence="1" id="KW-0472">Membrane</keyword>
<dbReference type="RefSeq" id="WP_173132589.1">
    <property type="nucleotide sequence ID" value="NZ_CBCSGW010000003.1"/>
</dbReference>
<evidence type="ECO:0008006" key="4">
    <source>
        <dbReference type="Google" id="ProtNLM"/>
    </source>
</evidence>
<evidence type="ECO:0000256" key="1">
    <source>
        <dbReference type="SAM" id="Phobius"/>
    </source>
</evidence>
<keyword evidence="1" id="KW-1133">Transmembrane helix</keyword>
<reference evidence="2 3" key="1">
    <citation type="submission" date="2020-01" db="EMBL/GenBank/DDBJ databases">
        <title>Kibdelosporangium persica a novel Actinomycetes from a hot desert in Iran.</title>
        <authorList>
            <person name="Safaei N."/>
            <person name="Zaburannyi N."/>
            <person name="Mueller R."/>
            <person name="Wink J."/>
        </authorList>
    </citation>
    <scope>NUCLEOTIDE SEQUENCE [LARGE SCALE GENOMIC DNA]</scope>
    <source>
        <strain evidence="2 3">4NS15</strain>
    </source>
</reference>
<gene>
    <name evidence="2" type="ORF">GC106_37100</name>
</gene>
<protein>
    <recommendedName>
        <fullName evidence="4">Major facilitator superfamily (MFS) profile domain-containing protein</fullName>
    </recommendedName>
</protein>
<sequence>MAAIVAFMATATSGLPDADQGLATGLTTLTQQVGLTVGAPILGAVAASQADLLTGIRVALVVDVAVTAAVIALAWAGLRPRPELVRG</sequence>
<dbReference type="InterPro" id="IPR036259">
    <property type="entry name" value="MFS_trans_sf"/>
</dbReference>
<proteinExistence type="predicted"/>
<evidence type="ECO:0000313" key="2">
    <source>
        <dbReference type="EMBL" id="NRN66485.1"/>
    </source>
</evidence>
<dbReference type="SUPFAM" id="SSF103473">
    <property type="entry name" value="MFS general substrate transporter"/>
    <property type="match status" value="1"/>
</dbReference>
<feature type="transmembrane region" description="Helical" evidence="1">
    <location>
        <begin position="58"/>
        <end position="78"/>
    </location>
</feature>
<dbReference type="Proteomes" id="UP000763557">
    <property type="component" value="Unassembled WGS sequence"/>
</dbReference>
<dbReference type="EMBL" id="JAAATY010000010">
    <property type="protein sequence ID" value="NRN66485.1"/>
    <property type="molecule type" value="Genomic_DNA"/>
</dbReference>
<evidence type="ECO:0000313" key="3">
    <source>
        <dbReference type="Proteomes" id="UP000763557"/>
    </source>
</evidence>
<keyword evidence="1" id="KW-0812">Transmembrane</keyword>
<keyword evidence="3" id="KW-1185">Reference proteome</keyword>
<accession>A0ABX2F689</accession>